<protein>
    <recommendedName>
        <fullName evidence="3">DUF3221 domain-containing protein</fullName>
    </recommendedName>
</protein>
<dbReference type="Proteomes" id="UP001290455">
    <property type="component" value="Unassembled WGS sequence"/>
</dbReference>
<dbReference type="InterPro" id="IPR036249">
    <property type="entry name" value="Thioredoxin-like_sf"/>
</dbReference>
<accession>A0ABU5J0M3</accession>
<dbReference type="EMBL" id="JAXOFX010000009">
    <property type="protein sequence ID" value="MDZ5472968.1"/>
    <property type="molecule type" value="Genomic_DNA"/>
</dbReference>
<proteinExistence type="predicted"/>
<evidence type="ECO:0000313" key="1">
    <source>
        <dbReference type="EMBL" id="MDZ5472968.1"/>
    </source>
</evidence>
<gene>
    <name evidence="1" type="ORF">SM124_14720</name>
</gene>
<reference evidence="1 2" key="1">
    <citation type="submission" date="2023-11" db="EMBL/GenBank/DDBJ databases">
        <title>Bacillus jintuensis, isolated from a mudflat on the Beibu Gulf coast.</title>
        <authorList>
            <person name="Li M."/>
        </authorList>
    </citation>
    <scope>NUCLEOTIDE SEQUENCE [LARGE SCALE GENOMIC DNA]</scope>
    <source>
        <strain evidence="1 2">31A1R</strain>
    </source>
</reference>
<evidence type="ECO:0008006" key="3">
    <source>
        <dbReference type="Google" id="ProtNLM"/>
    </source>
</evidence>
<organism evidence="1 2">
    <name type="scientific">Robertmurraya mangrovi</name>
    <dbReference type="NCBI Taxonomy" id="3098077"/>
    <lineage>
        <taxon>Bacteria</taxon>
        <taxon>Bacillati</taxon>
        <taxon>Bacillota</taxon>
        <taxon>Bacilli</taxon>
        <taxon>Bacillales</taxon>
        <taxon>Bacillaceae</taxon>
        <taxon>Robertmurraya</taxon>
    </lineage>
</organism>
<name>A0ABU5J0M3_9BACI</name>
<dbReference type="RefSeq" id="WP_322447262.1">
    <property type="nucleotide sequence ID" value="NZ_JAXOFX010000009.1"/>
</dbReference>
<comment type="caution">
    <text evidence="1">The sequence shown here is derived from an EMBL/GenBank/DDBJ whole genome shotgun (WGS) entry which is preliminary data.</text>
</comment>
<dbReference type="PROSITE" id="PS51257">
    <property type="entry name" value="PROKAR_LIPOPROTEIN"/>
    <property type="match status" value="1"/>
</dbReference>
<evidence type="ECO:0000313" key="2">
    <source>
        <dbReference type="Proteomes" id="UP001290455"/>
    </source>
</evidence>
<sequence>MPRIILSLIFLLFTVLFISACAGDYGRHYVDDEMIGTVWEVKKGEKIVVDISEWETRNSKGNKKDIAYPYAANIKEETVINHEDGTKASIEDIKKGQKVLVNPPRGNDFEGYPEEIVLLEMTYEEKYARLLSHIDGLNLVVMYEDEEKLPSELQEPIYENITNILKNKDQRAVAAWMEYDEDYVVDFKEELGIERFPVMLVFNKEELVFKTYYVDDLYNFFNTFR</sequence>
<dbReference type="SUPFAM" id="SSF52833">
    <property type="entry name" value="Thioredoxin-like"/>
    <property type="match status" value="1"/>
</dbReference>
<keyword evidence="2" id="KW-1185">Reference proteome</keyword>